<comment type="subcellular location">
    <subcellularLocation>
        <location evidence="1">Nucleus</location>
    </subcellularLocation>
</comment>
<feature type="compositionally biased region" description="Basic residues" evidence="5">
    <location>
        <begin position="19"/>
        <end position="29"/>
    </location>
</feature>
<keyword evidence="7" id="KW-1185">Reference proteome</keyword>
<evidence type="ECO:0008006" key="8">
    <source>
        <dbReference type="Google" id="ProtNLM"/>
    </source>
</evidence>
<dbReference type="PANTHER" id="PTHR13486">
    <property type="entry name" value="TELOMERE LENGTH AND SILENCING PROTEIN 1 TLS1 FAMILY MEMBER"/>
    <property type="match status" value="1"/>
</dbReference>
<feature type="compositionally biased region" description="Basic and acidic residues" evidence="5">
    <location>
        <begin position="141"/>
        <end position="160"/>
    </location>
</feature>
<dbReference type="OrthoDB" id="5627at2759"/>
<feature type="region of interest" description="Disordered" evidence="5">
    <location>
        <begin position="1"/>
        <end position="41"/>
    </location>
</feature>
<feature type="region of interest" description="Disordered" evidence="5">
    <location>
        <begin position="252"/>
        <end position="272"/>
    </location>
</feature>
<keyword evidence="4" id="KW-0175">Coiled coil</keyword>
<dbReference type="Pfam" id="PF07052">
    <property type="entry name" value="Hep_59"/>
    <property type="match status" value="1"/>
</dbReference>
<organism evidence="6">
    <name type="scientific">Darwinula stevensoni</name>
    <dbReference type="NCBI Taxonomy" id="69355"/>
    <lineage>
        <taxon>Eukaryota</taxon>
        <taxon>Metazoa</taxon>
        <taxon>Ecdysozoa</taxon>
        <taxon>Arthropoda</taxon>
        <taxon>Crustacea</taxon>
        <taxon>Oligostraca</taxon>
        <taxon>Ostracoda</taxon>
        <taxon>Podocopa</taxon>
        <taxon>Podocopida</taxon>
        <taxon>Darwinulocopina</taxon>
        <taxon>Darwinuloidea</taxon>
        <taxon>Darwinulidae</taxon>
        <taxon>Darwinula</taxon>
    </lineage>
</organism>
<dbReference type="InterPro" id="IPR010756">
    <property type="entry name" value="Tls1-like"/>
</dbReference>
<proteinExistence type="inferred from homology"/>
<evidence type="ECO:0000256" key="3">
    <source>
        <dbReference type="ARBA" id="ARBA00023242"/>
    </source>
</evidence>
<evidence type="ECO:0000256" key="2">
    <source>
        <dbReference type="ARBA" id="ARBA00007643"/>
    </source>
</evidence>
<feature type="coiled-coil region" evidence="4">
    <location>
        <begin position="206"/>
        <end position="233"/>
    </location>
</feature>
<sequence length="316" mass="36005">MAAPTEEMLSDDSRPIFKSVKRRPRPLRTRPREADEEDDEDAEVLAKVEEAKELRRIRERPQGIDVLELAVGKKITDKEKIEVKDPFRTQTGGMVNMNLLKHGKCTASKDDAYDTGIGTAFSAETNIRDEDDEMRKYIEEEMEKRRGKKPQRDKEEHEQPGAKIMAPEEAALMAVPQHLRQAAGKKSEEMLSSQMLCGIPEVDLGLEMKIKNIEATEEAKQRLVRERMKKKDAPSEFVPTNMAVNFVQHNRYSLDEGGPPKHKRPVITEKGPKSEIVVGVDGEATIVNAPGNKRRPESKASDDFYFETYKKQLRKY</sequence>
<name>A0A7R8XBJ8_9CRUS</name>
<evidence type="ECO:0000256" key="5">
    <source>
        <dbReference type="SAM" id="MobiDB-lite"/>
    </source>
</evidence>
<dbReference type="GO" id="GO:0000398">
    <property type="term" value="P:mRNA splicing, via spliceosome"/>
    <property type="evidence" value="ECO:0007669"/>
    <property type="project" value="TreeGrafter"/>
</dbReference>
<protein>
    <recommendedName>
        <fullName evidence="8">Telomere length and silencing protein 1 homolog</fullName>
    </recommendedName>
</protein>
<keyword evidence="3" id="KW-0539">Nucleus</keyword>
<evidence type="ECO:0000256" key="4">
    <source>
        <dbReference type="SAM" id="Coils"/>
    </source>
</evidence>
<accession>A0A7R8XBJ8</accession>
<reference evidence="6" key="1">
    <citation type="submission" date="2020-11" db="EMBL/GenBank/DDBJ databases">
        <authorList>
            <person name="Tran Van P."/>
        </authorList>
    </citation>
    <scope>NUCLEOTIDE SEQUENCE</scope>
</reference>
<evidence type="ECO:0000313" key="6">
    <source>
        <dbReference type="EMBL" id="CAD7247271.1"/>
    </source>
</evidence>
<dbReference type="GO" id="GO:0005681">
    <property type="term" value="C:spliceosomal complex"/>
    <property type="evidence" value="ECO:0007669"/>
    <property type="project" value="TreeGrafter"/>
</dbReference>
<evidence type="ECO:0000313" key="7">
    <source>
        <dbReference type="Proteomes" id="UP000677054"/>
    </source>
</evidence>
<dbReference type="AlphaFoldDB" id="A0A7R8XBJ8"/>
<dbReference type="Proteomes" id="UP000677054">
    <property type="component" value="Unassembled WGS sequence"/>
</dbReference>
<comment type="similarity">
    <text evidence="2">Belongs to the TLS1 family.</text>
</comment>
<evidence type="ECO:0000256" key="1">
    <source>
        <dbReference type="ARBA" id="ARBA00004123"/>
    </source>
</evidence>
<dbReference type="EMBL" id="CAJPEV010001400">
    <property type="protein sequence ID" value="CAG0892437.1"/>
    <property type="molecule type" value="Genomic_DNA"/>
</dbReference>
<gene>
    <name evidence="6" type="ORF">DSTB1V02_LOCUS7105</name>
</gene>
<feature type="region of interest" description="Disordered" evidence="5">
    <location>
        <begin position="141"/>
        <end position="162"/>
    </location>
</feature>
<dbReference type="PANTHER" id="PTHR13486:SF2">
    <property type="entry name" value="SPLICING FACTOR C9ORF78"/>
    <property type="match status" value="1"/>
</dbReference>
<dbReference type="EMBL" id="LR900917">
    <property type="protein sequence ID" value="CAD7247271.1"/>
    <property type="molecule type" value="Genomic_DNA"/>
</dbReference>